<keyword evidence="6 13" id="KW-0812">Transmembrane</keyword>
<proteinExistence type="inferred from homology"/>
<feature type="domain" description="G-protein coupled receptors family 1 profile" evidence="14">
    <location>
        <begin position="25"/>
        <end position="258"/>
    </location>
</feature>
<gene>
    <name evidence="17" type="primary">V1R17</name>
</gene>
<name>A0A4Y1N646_NANGA</name>
<feature type="transmembrane region" description="Helical" evidence="13">
    <location>
        <begin position="130"/>
        <end position="151"/>
    </location>
</feature>
<dbReference type="FunFam" id="1.20.1070.10:FF:000033">
    <property type="entry name" value="Vomeronasal type-1 receptor"/>
    <property type="match status" value="1"/>
</dbReference>
<dbReference type="EMBL" id="MF119888">
    <property type="protein sequence ID" value="AWV50129.1"/>
    <property type="molecule type" value="Genomic_DNA"/>
</dbReference>
<reference evidence="17" key="1">
    <citation type="submission" date="2017-05" db="EMBL/GenBank/DDBJ databases">
        <authorList>
            <person name="Jiao H."/>
            <person name="Zhao H."/>
        </authorList>
    </citation>
    <scope>NUCLEOTIDE SEQUENCE</scope>
    <source>
        <strain evidence="15">B4-2</strain>
        <strain evidence="16">C4-2</strain>
        <strain evidence="17">C5-2</strain>
        <tissue evidence="17">Muscle</tissue>
    </source>
</reference>
<sequence>MDALASVNLSWAVVFLIQTTAGIIANSLLFCLYHFPLLTAQLVRPTNLVVNQLVISNYLVLFSKGLPQTVVAFGLKSFLDEAGCKVIIYVYRVSRGVSLSTTSLLSGFQVIKVCYNTSGWAGTRIRSPMCIGTCCFLCWILHLLLNIIIIMDVTGTVNSKTLSAEGLYRYCSSPIHKRLTFLIMSVIYSLVDITSHGHMAWASGSMVLVLHRHKQRVHHIHSHSLSQRPSHEDRATRTILVLVSMFISFYSLASIFSLCITQTEPKPLDAEHRCAAVFGLPSTQPPCAQFQQHSNSTVLLCPLDKENKSSHCGLWALSSFQGSSTSFDLLCSVFSSTL</sequence>
<evidence type="ECO:0000256" key="1">
    <source>
        <dbReference type="ARBA" id="ARBA00003878"/>
    </source>
</evidence>
<evidence type="ECO:0000256" key="9">
    <source>
        <dbReference type="ARBA" id="ARBA00023136"/>
    </source>
</evidence>
<evidence type="ECO:0000256" key="5">
    <source>
        <dbReference type="ARBA" id="ARBA00022507"/>
    </source>
</evidence>
<evidence type="ECO:0000256" key="6">
    <source>
        <dbReference type="ARBA" id="ARBA00022692"/>
    </source>
</evidence>
<evidence type="ECO:0000256" key="4">
    <source>
        <dbReference type="ARBA" id="ARBA00022475"/>
    </source>
</evidence>
<feature type="transmembrane region" description="Helical" evidence="13">
    <location>
        <begin position="12"/>
        <end position="35"/>
    </location>
</feature>
<dbReference type="GO" id="GO:0007606">
    <property type="term" value="P:sensory perception of chemical stimulus"/>
    <property type="evidence" value="ECO:0007669"/>
    <property type="project" value="UniProtKB-ARBA"/>
</dbReference>
<comment type="subcellular location">
    <subcellularLocation>
        <location evidence="2 13">Cell membrane</location>
        <topology evidence="2 13">Multi-pass membrane protein</topology>
    </subcellularLocation>
</comment>
<comment type="similarity">
    <text evidence="3 13">Belongs to the G-protein coupled receptor 1 family.</text>
</comment>
<evidence type="ECO:0000256" key="3">
    <source>
        <dbReference type="ARBA" id="ARBA00010663"/>
    </source>
</evidence>
<keyword evidence="10 13" id="KW-0675">Receptor</keyword>
<dbReference type="EMBL" id="MF119890">
    <property type="protein sequence ID" value="AWV50130.1"/>
    <property type="molecule type" value="Genomic_DNA"/>
</dbReference>
<dbReference type="GO" id="GO:0005886">
    <property type="term" value="C:plasma membrane"/>
    <property type="evidence" value="ECO:0007669"/>
    <property type="project" value="UniProtKB-SubCell"/>
</dbReference>
<keyword evidence="9 13" id="KW-0472">Membrane</keyword>
<dbReference type="AlphaFoldDB" id="A0A4Y1N646"/>
<evidence type="ECO:0000259" key="14">
    <source>
        <dbReference type="PROSITE" id="PS50262"/>
    </source>
</evidence>
<dbReference type="Pfam" id="PF03402">
    <property type="entry name" value="V1R"/>
    <property type="match status" value="1"/>
</dbReference>
<dbReference type="GO" id="GO:0016503">
    <property type="term" value="F:pheromone receptor activity"/>
    <property type="evidence" value="ECO:0007669"/>
    <property type="project" value="InterPro"/>
</dbReference>
<keyword evidence="12 13" id="KW-0807">Transducer</keyword>
<feature type="transmembrane region" description="Helical" evidence="13">
    <location>
        <begin position="238"/>
        <end position="258"/>
    </location>
</feature>
<evidence type="ECO:0000313" key="15">
    <source>
        <dbReference type="EMBL" id="AWV50099.1"/>
    </source>
</evidence>
<dbReference type="SUPFAM" id="SSF81321">
    <property type="entry name" value="Family A G protein-coupled receptor-like"/>
    <property type="match status" value="1"/>
</dbReference>
<comment type="caution">
    <text evidence="13">Lacks conserved residue(s) required for the propagation of feature annotation.</text>
</comment>
<dbReference type="PANTHER" id="PTHR24062">
    <property type="entry name" value="VOMERONASAL TYPE-1 RECEPTOR"/>
    <property type="match status" value="1"/>
</dbReference>
<accession>A0A4Y1N646</accession>
<protein>
    <recommendedName>
        <fullName evidence="13">Vomeronasal type-1 receptor</fullName>
    </recommendedName>
</protein>
<dbReference type="GO" id="GO:0019236">
    <property type="term" value="P:response to pheromone"/>
    <property type="evidence" value="ECO:0007669"/>
    <property type="project" value="UniProtKB-KW"/>
</dbReference>
<dbReference type="InterPro" id="IPR004072">
    <property type="entry name" value="Vmron_rcpt_1"/>
</dbReference>
<comment type="function">
    <text evidence="1">Putative pheromone receptor.</text>
</comment>
<evidence type="ECO:0000256" key="12">
    <source>
        <dbReference type="ARBA" id="ARBA00023224"/>
    </source>
</evidence>
<evidence type="ECO:0000256" key="11">
    <source>
        <dbReference type="ARBA" id="ARBA00023180"/>
    </source>
</evidence>
<keyword evidence="11" id="KW-0325">Glycoprotein</keyword>
<keyword evidence="5 13" id="KW-0589">Pheromone response</keyword>
<evidence type="ECO:0000313" key="17">
    <source>
        <dbReference type="EMBL" id="AWV50130.1"/>
    </source>
</evidence>
<dbReference type="PROSITE" id="PS50262">
    <property type="entry name" value="G_PROTEIN_RECEP_F1_2"/>
    <property type="match status" value="1"/>
</dbReference>
<evidence type="ECO:0000256" key="7">
    <source>
        <dbReference type="ARBA" id="ARBA00022989"/>
    </source>
</evidence>
<evidence type="ECO:0000313" key="16">
    <source>
        <dbReference type="EMBL" id="AWV50129.1"/>
    </source>
</evidence>
<organism evidence="17">
    <name type="scientific">Nannospalax galili</name>
    <name type="common">Northern Israeli blind subterranean mole rat</name>
    <name type="synonym">Spalax galili</name>
    <dbReference type="NCBI Taxonomy" id="1026970"/>
    <lineage>
        <taxon>Eukaryota</taxon>
        <taxon>Metazoa</taxon>
        <taxon>Chordata</taxon>
        <taxon>Craniata</taxon>
        <taxon>Vertebrata</taxon>
        <taxon>Euteleostomi</taxon>
        <taxon>Mammalia</taxon>
        <taxon>Eutheria</taxon>
        <taxon>Euarchontoglires</taxon>
        <taxon>Glires</taxon>
        <taxon>Rodentia</taxon>
        <taxon>Myomorpha</taxon>
        <taxon>Muroidea</taxon>
        <taxon>Spalacidae</taxon>
        <taxon>Spalacinae</taxon>
        <taxon>Nannospalax</taxon>
    </lineage>
</organism>
<dbReference type="Gene3D" id="1.20.1070.10">
    <property type="entry name" value="Rhodopsin 7-helix transmembrane proteins"/>
    <property type="match status" value="1"/>
</dbReference>
<keyword evidence="4 13" id="KW-1003">Cell membrane</keyword>
<dbReference type="EMBL" id="MF119856">
    <property type="protein sequence ID" value="AWV50099.1"/>
    <property type="molecule type" value="Genomic_DNA"/>
</dbReference>
<evidence type="ECO:0000256" key="8">
    <source>
        <dbReference type="ARBA" id="ARBA00023040"/>
    </source>
</evidence>
<dbReference type="PRINTS" id="PR01534">
    <property type="entry name" value="VOMERONASL1R"/>
</dbReference>
<evidence type="ECO:0000256" key="10">
    <source>
        <dbReference type="ARBA" id="ARBA00023170"/>
    </source>
</evidence>
<feature type="transmembrane region" description="Helical" evidence="13">
    <location>
        <begin position="186"/>
        <end position="210"/>
    </location>
</feature>
<evidence type="ECO:0000256" key="2">
    <source>
        <dbReference type="ARBA" id="ARBA00004651"/>
    </source>
</evidence>
<evidence type="ECO:0000256" key="13">
    <source>
        <dbReference type="RuleBase" id="RU364061"/>
    </source>
</evidence>
<dbReference type="InterPro" id="IPR017452">
    <property type="entry name" value="GPCR_Rhodpsn_7TM"/>
</dbReference>
<keyword evidence="8 13" id="KW-0297">G-protein coupled receptor</keyword>
<keyword evidence="7 13" id="KW-1133">Transmembrane helix</keyword>